<gene>
    <name evidence="13" type="ORF">EV212_10693</name>
</gene>
<evidence type="ECO:0000256" key="1">
    <source>
        <dbReference type="ARBA" id="ARBA00001946"/>
    </source>
</evidence>
<dbReference type="InterPro" id="IPR043519">
    <property type="entry name" value="NT_sf"/>
</dbReference>
<dbReference type="SUPFAM" id="SSF81891">
    <property type="entry name" value="Poly A polymerase C-terminal region-like"/>
    <property type="match status" value="1"/>
</dbReference>
<dbReference type="InterPro" id="IPR032828">
    <property type="entry name" value="PolyA_RNA-bd"/>
</dbReference>
<dbReference type="EMBL" id="SLXA01000006">
    <property type="protein sequence ID" value="TCO84666.1"/>
    <property type="molecule type" value="Genomic_DNA"/>
</dbReference>
<keyword evidence="2 9" id="KW-0808">Transferase</keyword>
<dbReference type="CDD" id="cd05398">
    <property type="entry name" value="NT_ClassII-CCAase"/>
    <property type="match status" value="1"/>
</dbReference>
<dbReference type="Pfam" id="PF01743">
    <property type="entry name" value="PolyA_pol"/>
    <property type="match status" value="1"/>
</dbReference>
<evidence type="ECO:0000259" key="12">
    <source>
        <dbReference type="Pfam" id="PF13735"/>
    </source>
</evidence>
<dbReference type="Pfam" id="PF12627">
    <property type="entry name" value="PolyA_pol_RNAbd"/>
    <property type="match status" value="1"/>
</dbReference>
<keyword evidence="6" id="KW-0547">Nucleotide-binding</keyword>
<dbReference type="Proteomes" id="UP000295711">
    <property type="component" value="Unassembled WGS sequence"/>
</dbReference>
<evidence type="ECO:0000313" key="14">
    <source>
        <dbReference type="Proteomes" id="UP000295711"/>
    </source>
</evidence>
<dbReference type="GO" id="GO:0000049">
    <property type="term" value="F:tRNA binding"/>
    <property type="evidence" value="ECO:0007669"/>
    <property type="project" value="TreeGrafter"/>
</dbReference>
<dbReference type="Gene3D" id="3.30.460.10">
    <property type="entry name" value="Beta Polymerase, domain 2"/>
    <property type="match status" value="1"/>
</dbReference>
<dbReference type="GO" id="GO:0046872">
    <property type="term" value="F:metal ion binding"/>
    <property type="evidence" value="ECO:0007669"/>
    <property type="project" value="UniProtKB-KW"/>
</dbReference>
<dbReference type="InterPro" id="IPR006675">
    <property type="entry name" value="HDIG_dom"/>
</dbReference>
<dbReference type="InterPro" id="IPR050264">
    <property type="entry name" value="Bact_CCA-adding_enz_type3_sf"/>
</dbReference>
<evidence type="ECO:0000256" key="3">
    <source>
        <dbReference type="ARBA" id="ARBA00022694"/>
    </source>
</evidence>
<evidence type="ECO:0000313" key="13">
    <source>
        <dbReference type="EMBL" id="TCO84666.1"/>
    </source>
</evidence>
<dbReference type="InterPro" id="IPR032810">
    <property type="entry name" value="CCA-adding_enz_C"/>
</dbReference>
<evidence type="ECO:0000256" key="5">
    <source>
        <dbReference type="ARBA" id="ARBA00022723"/>
    </source>
</evidence>
<evidence type="ECO:0000256" key="6">
    <source>
        <dbReference type="ARBA" id="ARBA00022741"/>
    </source>
</evidence>
<dbReference type="PANTHER" id="PTHR46173">
    <property type="entry name" value="CCA TRNA NUCLEOTIDYLTRANSFERASE 1, MITOCHONDRIAL"/>
    <property type="match status" value="1"/>
</dbReference>
<evidence type="ECO:0000256" key="8">
    <source>
        <dbReference type="ARBA" id="ARBA00022884"/>
    </source>
</evidence>
<dbReference type="NCBIfam" id="TIGR00277">
    <property type="entry name" value="HDIG"/>
    <property type="match status" value="1"/>
</dbReference>
<evidence type="ECO:0000256" key="9">
    <source>
        <dbReference type="RuleBase" id="RU003953"/>
    </source>
</evidence>
<accession>A0A4V2SDQ4</accession>
<sequence>MDIPEKAAMVIKELMDHGFEAYAVGGCVRDSILGRRPEDWDITTSARPEQVKHIFPRTIDTGIEHGTVTVLMDRESFEVTTYRVDGDYEDHRHPKEVTFTASLEEDLKRRDFTINAMAYNPETGLVDIFHGIEDLKQGIIRCVGNPEARFNEDALRILRAIRFSAQLGFCIDEATRRAMSGKAEDLKEVSAERVRVELVKLLISKHPEYIREACRLGITRVILPEYDRIVGVAQHTPNHIYDVEEHTLLALKNIEPDTSLRLTMLFHDFGKPVVKKTDGGRDIFYKHPEVSAEMCRRILKRLKFDNHTLEKVYRLVKWHGLKYLPNDVSVRRALNRVGSDIFEDFIKVQRADISAKNPVVVPKKMRQLAEKEAIYRKIIRRGDCFHVKMLAVNGRDLIQAGIPQGPILGAVLERLVERVIDEPELNEREKLLELADSVKSDPTIFDEKEYFFEH</sequence>
<keyword evidence="5" id="KW-0479">Metal-binding</keyword>
<reference evidence="13 14" key="1">
    <citation type="submission" date="2019-03" db="EMBL/GenBank/DDBJ databases">
        <title>Genomic Encyclopedia of Type Strains, Phase IV (KMG-IV): sequencing the most valuable type-strain genomes for metagenomic binning, comparative biology and taxonomic classification.</title>
        <authorList>
            <person name="Goeker M."/>
        </authorList>
    </citation>
    <scope>NUCLEOTIDE SEQUENCE [LARGE SCALE GENOMIC DNA]</scope>
    <source>
        <strain evidence="13 14">DSM 28559</strain>
    </source>
</reference>
<comment type="cofactor">
    <cofactor evidence="1">
        <name>Mg(2+)</name>
        <dbReference type="ChEBI" id="CHEBI:18420"/>
    </cofactor>
</comment>
<comment type="similarity">
    <text evidence="9">Belongs to the tRNA nucleotidyltransferase/poly(A) polymerase family.</text>
</comment>
<evidence type="ECO:0000256" key="2">
    <source>
        <dbReference type="ARBA" id="ARBA00022679"/>
    </source>
</evidence>
<keyword evidence="7" id="KW-0460">Magnesium</keyword>
<dbReference type="PANTHER" id="PTHR46173:SF1">
    <property type="entry name" value="CCA TRNA NUCLEOTIDYLTRANSFERASE 1, MITOCHONDRIAL"/>
    <property type="match status" value="1"/>
</dbReference>
<dbReference type="GO" id="GO:0008033">
    <property type="term" value="P:tRNA processing"/>
    <property type="evidence" value="ECO:0007669"/>
    <property type="project" value="UniProtKB-KW"/>
</dbReference>
<dbReference type="Gene3D" id="1.10.3090.10">
    <property type="entry name" value="cca-adding enzyme, domain 2"/>
    <property type="match status" value="1"/>
</dbReference>
<dbReference type="GO" id="GO:0000166">
    <property type="term" value="F:nucleotide binding"/>
    <property type="evidence" value="ECO:0007669"/>
    <property type="project" value="UniProtKB-KW"/>
</dbReference>
<keyword evidence="3" id="KW-0819">tRNA processing</keyword>
<keyword evidence="14" id="KW-1185">Reference proteome</keyword>
<dbReference type="Pfam" id="PF13735">
    <property type="entry name" value="tRNA_NucTran2_2"/>
    <property type="match status" value="1"/>
</dbReference>
<feature type="domain" description="Poly A polymerase head" evidence="10">
    <location>
        <begin position="21"/>
        <end position="141"/>
    </location>
</feature>
<dbReference type="InterPro" id="IPR002646">
    <property type="entry name" value="PolA_pol_head_dom"/>
</dbReference>
<organism evidence="13 14">
    <name type="scientific">Frisingicoccus caecimuris</name>
    <dbReference type="NCBI Taxonomy" id="1796636"/>
    <lineage>
        <taxon>Bacteria</taxon>
        <taxon>Bacillati</taxon>
        <taxon>Bacillota</taxon>
        <taxon>Clostridia</taxon>
        <taxon>Lachnospirales</taxon>
        <taxon>Lachnospiraceae</taxon>
        <taxon>Frisingicoccus</taxon>
    </lineage>
</organism>
<dbReference type="NCBIfam" id="NF009814">
    <property type="entry name" value="PRK13299.1"/>
    <property type="match status" value="1"/>
</dbReference>
<feature type="domain" description="CCA-adding enzyme C-terminal" evidence="12">
    <location>
        <begin position="292"/>
        <end position="434"/>
    </location>
</feature>
<keyword evidence="4" id="KW-0548">Nucleotidyltransferase</keyword>
<keyword evidence="8 9" id="KW-0694">RNA-binding</keyword>
<dbReference type="AlphaFoldDB" id="A0A4V2SDQ4"/>
<evidence type="ECO:0000256" key="4">
    <source>
        <dbReference type="ARBA" id="ARBA00022695"/>
    </source>
</evidence>
<evidence type="ECO:0000259" key="10">
    <source>
        <dbReference type="Pfam" id="PF01743"/>
    </source>
</evidence>
<feature type="domain" description="tRNA nucleotidyltransferase/poly(A) polymerase RNA and SrmB- binding" evidence="11">
    <location>
        <begin position="168"/>
        <end position="227"/>
    </location>
</feature>
<comment type="caution">
    <text evidence="13">The sequence shown here is derived from an EMBL/GenBank/DDBJ whole genome shotgun (WGS) entry which is preliminary data.</text>
</comment>
<dbReference type="SUPFAM" id="SSF81301">
    <property type="entry name" value="Nucleotidyltransferase"/>
    <property type="match status" value="1"/>
</dbReference>
<proteinExistence type="inferred from homology"/>
<dbReference type="GO" id="GO:0016779">
    <property type="term" value="F:nucleotidyltransferase activity"/>
    <property type="evidence" value="ECO:0007669"/>
    <property type="project" value="UniProtKB-KW"/>
</dbReference>
<name>A0A4V2SDQ4_9FIRM</name>
<dbReference type="Gene3D" id="1.10.246.80">
    <property type="match status" value="1"/>
</dbReference>
<protein>
    <submittedName>
        <fullName evidence="13">tRNA nucleotidyltransferase (CCA-adding enzyme)</fullName>
    </submittedName>
</protein>
<evidence type="ECO:0000256" key="7">
    <source>
        <dbReference type="ARBA" id="ARBA00022842"/>
    </source>
</evidence>
<evidence type="ECO:0000259" key="11">
    <source>
        <dbReference type="Pfam" id="PF12627"/>
    </source>
</evidence>